<evidence type="ECO:0000313" key="8">
    <source>
        <dbReference type="EMBL" id="MCW6536984.1"/>
    </source>
</evidence>
<dbReference type="PANTHER" id="PTHR43806">
    <property type="entry name" value="PEPTIDASE S8"/>
    <property type="match status" value="1"/>
</dbReference>
<gene>
    <name evidence="8" type="ORF">NEE01_19570</name>
</gene>
<keyword evidence="9" id="KW-1185">Reference proteome</keyword>
<reference evidence="8" key="1">
    <citation type="submission" date="2022-06" db="EMBL/GenBank/DDBJ databases">
        <title>Sphingomonas sp. nov. isolated from rhizosphere soil of tomato.</title>
        <authorList>
            <person name="Dong H."/>
            <person name="Gao R."/>
        </authorList>
    </citation>
    <scope>NUCLEOTIDE SEQUENCE</scope>
    <source>
        <strain evidence="8">MMSM24</strain>
    </source>
</reference>
<evidence type="ECO:0000256" key="4">
    <source>
        <dbReference type="ARBA" id="ARBA00022825"/>
    </source>
</evidence>
<name>A0AA41ZC64_9SPHN</name>
<feature type="region of interest" description="Disordered" evidence="6">
    <location>
        <begin position="18"/>
        <end position="77"/>
    </location>
</feature>
<evidence type="ECO:0000256" key="1">
    <source>
        <dbReference type="ARBA" id="ARBA00011073"/>
    </source>
</evidence>
<dbReference type="SUPFAM" id="SSF52743">
    <property type="entry name" value="Subtilisin-like"/>
    <property type="match status" value="1"/>
</dbReference>
<evidence type="ECO:0000256" key="2">
    <source>
        <dbReference type="ARBA" id="ARBA00022670"/>
    </source>
</evidence>
<dbReference type="GO" id="GO:0006508">
    <property type="term" value="P:proteolysis"/>
    <property type="evidence" value="ECO:0007669"/>
    <property type="project" value="UniProtKB-KW"/>
</dbReference>
<feature type="active site" description="Charge relay system" evidence="5">
    <location>
        <position position="204"/>
    </location>
</feature>
<dbReference type="InterPro" id="IPR036852">
    <property type="entry name" value="Peptidase_S8/S53_dom_sf"/>
</dbReference>
<keyword evidence="2 5" id="KW-0645">Protease</keyword>
<comment type="similarity">
    <text evidence="1 5">Belongs to the peptidase S8 family.</text>
</comment>
<keyword evidence="4 5" id="KW-0720">Serine protease</keyword>
<feature type="compositionally biased region" description="Gly residues" evidence="6">
    <location>
        <begin position="18"/>
        <end position="35"/>
    </location>
</feature>
<feature type="domain" description="Peptidase S8/S53" evidence="7">
    <location>
        <begin position="229"/>
        <end position="410"/>
    </location>
</feature>
<dbReference type="EMBL" id="JANFAV010000017">
    <property type="protein sequence ID" value="MCW6536984.1"/>
    <property type="molecule type" value="Genomic_DNA"/>
</dbReference>
<dbReference type="PANTHER" id="PTHR43806:SF11">
    <property type="entry name" value="CEREVISIN-RELATED"/>
    <property type="match status" value="1"/>
</dbReference>
<dbReference type="Gene3D" id="3.40.50.200">
    <property type="entry name" value="Peptidase S8/S53 domain"/>
    <property type="match status" value="1"/>
</dbReference>
<evidence type="ECO:0000256" key="6">
    <source>
        <dbReference type="SAM" id="MobiDB-lite"/>
    </source>
</evidence>
<organism evidence="8 9">
    <name type="scientific">Sphingomonas lycopersici</name>
    <dbReference type="NCBI Taxonomy" id="2951807"/>
    <lineage>
        <taxon>Bacteria</taxon>
        <taxon>Pseudomonadati</taxon>
        <taxon>Pseudomonadota</taxon>
        <taxon>Alphaproteobacteria</taxon>
        <taxon>Sphingomonadales</taxon>
        <taxon>Sphingomonadaceae</taxon>
        <taxon>Sphingomonas</taxon>
    </lineage>
</organism>
<keyword evidence="3 5" id="KW-0378">Hydrolase</keyword>
<comment type="caution">
    <text evidence="8">The sequence shown here is derived from an EMBL/GenBank/DDBJ whole genome shotgun (WGS) entry which is preliminary data.</text>
</comment>
<dbReference type="Proteomes" id="UP001165565">
    <property type="component" value="Unassembled WGS sequence"/>
</dbReference>
<dbReference type="InterPro" id="IPR050131">
    <property type="entry name" value="Peptidase_S8_subtilisin-like"/>
</dbReference>
<dbReference type="InterPro" id="IPR000209">
    <property type="entry name" value="Peptidase_S8/S53_dom"/>
</dbReference>
<sequence>MMHLCLAGAASAQGRGMGGGMPGGPLGGIPGGGVGHFPSTFDPPSHRPAGSEANEAGGRAFGQERAAQAQSERLSKPQIDRAAALAKAYPANYELDRHGALIIRGEVLVMGLDPAQLARLERQGFSILRRSAVADLGITLVAIARDGQPAVQTMRALQRAEPRGSYALNHVMFESGRRNSPQRRAAQPASPAGANGPVNVGLIDTGVARAVDNGRVRVIRRNFAPGESKPELHGTAVASLLAREPGPVVIYAADIFGSDRRGGTSELLIEALGWMAGARVPVINVSIIGPPNPLVGAVTGKLIGRGFTIVAPVGNDGAAGKLLFPASYPGVVAVSGAGPDGRLLPEASRVSQVDFAAPGIATVPDIAGRGTLVRGTSFAAPVVSRMIADHVRAPDPVRAREALRLVAASATRPRSDRKYYGRGFVDGR</sequence>
<evidence type="ECO:0000313" key="9">
    <source>
        <dbReference type="Proteomes" id="UP001165565"/>
    </source>
</evidence>
<feature type="compositionally biased region" description="Low complexity" evidence="6">
    <location>
        <begin position="182"/>
        <end position="196"/>
    </location>
</feature>
<evidence type="ECO:0000256" key="5">
    <source>
        <dbReference type="PROSITE-ProRule" id="PRU01240"/>
    </source>
</evidence>
<proteinExistence type="inferred from homology"/>
<evidence type="ECO:0000259" key="7">
    <source>
        <dbReference type="Pfam" id="PF00082"/>
    </source>
</evidence>
<feature type="region of interest" description="Disordered" evidence="6">
    <location>
        <begin position="176"/>
        <end position="196"/>
    </location>
</feature>
<feature type="active site" description="Charge relay system" evidence="5">
    <location>
        <position position="233"/>
    </location>
</feature>
<protein>
    <submittedName>
        <fullName evidence="8">S8 family serine peptidase</fullName>
    </submittedName>
</protein>
<evidence type="ECO:0000256" key="3">
    <source>
        <dbReference type="ARBA" id="ARBA00022801"/>
    </source>
</evidence>
<feature type="active site" description="Charge relay system" evidence="5">
    <location>
        <position position="377"/>
    </location>
</feature>
<dbReference type="AlphaFoldDB" id="A0AA41ZC64"/>
<dbReference type="PROSITE" id="PS51892">
    <property type="entry name" value="SUBTILASE"/>
    <property type="match status" value="1"/>
</dbReference>
<accession>A0AA41ZC64</accession>
<dbReference type="GO" id="GO:0004252">
    <property type="term" value="F:serine-type endopeptidase activity"/>
    <property type="evidence" value="ECO:0007669"/>
    <property type="project" value="UniProtKB-UniRule"/>
</dbReference>
<dbReference type="Pfam" id="PF00082">
    <property type="entry name" value="Peptidase_S8"/>
    <property type="match status" value="1"/>
</dbReference>